<evidence type="ECO:0000256" key="1">
    <source>
        <dbReference type="ARBA" id="ARBA00023002"/>
    </source>
</evidence>
<dbReference type="RefSeq" id="WP_120545497.1">
    <property type="nucleotide sequence ID" value="NZ_RAVZ01000477.1"/>
</dbReference>
<evidence type="ECO:0000313" key="3">
    <source>
        <dbReference type="EMBL" id="RKG72266.1"/>
    </source>
</evidence>
<dbReference type="Gene3D" id="3.40.50.720">
    <property type="entry name" value="NAD(P)-binding Rossmann-like Domain"/>
    <property type="match status" value="1"/>
</dbReference>
<dbReference type="AlphaFoldDB" id="A0A3A8HP03"/>
<accession>A0A3A8HP03</accession>
<dbReference type="InterPro" id="IPR051267">
    <property type="entry name" value="STEAP_metalloreductase"/>
</dbReference>
<feature type="domain" description="Pyrroline-5-carboxylate reductase catalytic N-terminal" evidence="2">
    <location>
        <begin position="2"/>
        <end position="96"/>
    </location>
</feature>
<gene>
    <name evidence="3" type="ORF">D7V88_38415</name>
</gene>
<sequence>MRIAILGTGMVGEALGSKLVALGHEVRMGSRTADNPKAAAWVAKAGGKASQGTFADAAAFSELLFNATLGNASLDVLKAAGEEALRGKVLVDVSNPLDFTKGMPPVLSTAPTDSLGEQLQRAFPSLKVVKALNTMNCHVMVDPSRVPGDHDVFMSGNDADAKARVKQLLTEGFGWKHIIDLGDITTARGTEAFLPLWLRLWGTLGTGDFNIHVTRR</sequence>
<keyword evidence="1" id="KW-0560">Oxidoreductase</keyword>
<evidence type="ECO:0000259" key="2">
    <source>
        <dbReference type="Pfam" id="PF03807"/>
    </source>
</evidence>
<keyword evidence="4" id="KW-1185">Reference proteome</keyword>
<comment type="caution">
    <text evidence="3">The sequence shown here is derived from an EMBL/GenBank/DDBJ whole genome shotgun (WGS) entry which is preliminary data.</text>
</comment>
<dbReference type="InterPro" id="IPR028939">
    <property type="entry name" value="P5C_Rdtase_cat_N"/>
</dbReference>
<name>A0A3A8HP03_9BACT</name>
<dbReference type="PANTHER" id="PTHR14239:SF10">
    <property type="entry name" value="REDUCTASE"/>
    <property type="match status" value="1"/>
</dbReference>
<dbReference type="Proteomes" id="UP000268094">
    <property type="component" value="Unassembled WGS sequence"/>
</dbReference>
<evidence type="ECO:0000313" key="4">
    <source>
        <dbReference type="Proteomes" id="UP000268094"/>
    </source>
</evidence>
<dbReference type="EMBL" id="RAVZ01000477">
    <property type="protein sequence ID" value="RKG72266.1"/>
    <property type="molecule type" value="Genomic_DNA"/>
</dbReference>
<protein>
    <submittedName>
        <fullName evidence="3">NADP oxidoreductase</fullName>
    </submittedName>
</protein>
<dbReference type="InterPro" id="IPR036291">
    <property type="entry name" value="NAD(P)-bd_dom_sf"/>
</dbReference>
<proteinExistence type="predicted"/>
<dbReference type="SUPFAM" id="SSF51735">
    <property type="entry name" value="NAD(P)-binding Rossmann-fold domains"/>
    <property type="match status" value="1"/>
</dbReference>
<dbReference type="GO" id="GO:0016491">
    <property type="term" value="F:oxidoreductase activity"/>
    <property type="evidence" value="ECO:0007669"/>
    <property type="project" value="UniProtKB-KW"/>
</dbReference>
<dbReference type="OrthoDB" id="5499754at2"/>
<dbReference type="Pfam" id="PF03807">
    <property type="entry name" value="F420_oxidored"/>
    <property type="match status" value="1"/>
</dbReference>
<reference evidence="4" key="1">
    <citation type="submission" date="2018-09" db="EMBL/GenBank/DDBJ databases">
        <authorList>
            <person name="Livingstone P.G."/>
            <person name="Whitworth D.E."/>
        </authorList>
    </citation>
    <scope>NUCLEOTIDE SEQUENCE [LARGE SCALE GENOMIC DNA]</scope>
    <source>
        <strain evidence="4">CA054A</strain>
    </source>
</reference>
<organism evidence="3 4">
    <name type="scientific">Corallococcus terminator</name>
    <dbReference type="NCBI Taxonomy" id="2316733"/>
    <lineage>
        <taxon>Bacteria</taxon>
        <taxon>Pseudomonadati</taxon>
        <taxon>Myxococcota</taxon>
        <taxon>Myxococcia</taxon>
        <taxon>Myxococcales</taxon>
        <taxon>Cystobacterineae</taxon>
        <taxon>Myxococcaceae</taxon>
        <taxon>Corallococcus</taxon>
    </lineage>
</organism>
<dbReference type="PANTHER" id="PTHR14239">
    <property type="entry name" value="DUDULIN-RELATED"/>
    <property type="match status" value="1"/>
</dbReference>